<accession>A0ABT6FRJ4</accession>
<keyword evidence="1" id="KW-0732">Signal</keyword>
<proteinExistence type="predicted"/>
<reference evidence="2" key="1">
    <citation type="submission" date="2022-11" db="EMBL/GenBank/DDBJ databases">
        <title>High-quality draft genome sequence of Galbibacter sp. strain CMA-7.</title>
        <authorList>
            <person name="Wei L."/>
            <person name="Dong C."/>
            <person name="Shao Z."/>
        </authorList>
    </citation>
    <scope>NUCLEOTIDE SEQUENCE</scope>
    <source>
        <strain evidence="2">CMA-7</strain>
    </source>
</reference>
<gene>
    <name evidence="2" type="ORF">OSR52_07660</name>
</gene>
<dbReference type="PROSITE" id="PS51257">
    <property type="entry name" value="PROKAR_LIPOPROTEIN"/>
    <property type="match status" value="1"/>
</dbReference>
<organism evidence="2 3">
    <name type="scientific">Galbibacter pacificus</name>
    <dbReference type="NCBI Taxonomy" id="2996052"/>
    <lineage>
        <taxon>Bacteria</taxon>
        <taxon>Pseudomonadati</taxon>
        <taxon>Bacteroidota</taxon>
        <taxon>Flavobacteriia</taxon>
        <taxon>Flavobacteriales</taxon>
        <taxon>Flavobacteriaceae</taxon>
        <taxon>Galbibacter</taxon>
    </lineage>
</organism>
<evidence type="ECO:0000256" key="1">
    <source>
        <dbReference type="SAM" id="SignalP"/>
    </source>
</evidence>
<comment type="caution">
    <text evidence="2">The sequence shown here is derived from an EMBL/GenBank/DDBJ whole genome shotgun (WGS) entry which is preliminary data.</text>
</comment>
<sequence length="128" mass="14977">MKKTLLLLVITMLFVACTKDEMNDFYYLPEGNEPEKEVANVDKIVGIWKDDTGNLQIFSNQFQYTKVKVDEDYHFKGGTWEKIEKGVYLVQWKDDEGSHMLTIEVEFYDNGNTMDYSYGGETYKAIRD</sequence>
<evidence type="ECO:0008006" key="4">
    <source>
        <dbReference type="Google" id="ProtNLM"/>
    </source>
</evidence>
<protein>
    <recommendedName>
        <fullName evidence="4">Lipocalin-like domain-containing protein</fullName>
    </recommendedName>
</protein>
<dbReference type="Proteomes" id="UP001153642">
    <property type="component" value="Unassembled WGS sequence"/>
</dbReference>
<evidence type="ECO:0000313" key="3">
    <source>
        <dbReference type="Proteomes" id="UP001153642"/>
    </source>
</evidence>
<feature type="signal peptide" evidence="1">
    <location>
        <begin position="1"/>
        <end position="18"/>
    </location>
</feature>
<dbReference type="EMBL" id="JAPMUA010000002">
    <property type="protein sequence ID" value="MDG3585742.1"/>
    <property type="molecule type" value="Genomic_DNA"/>
</dbReference>
<evidence type="ECO:0000313" key="2">
    <source>
        <dbReference type="EMBL" id="MDG3585742.1"/>
    </source>
</evidence>
<dbReference type="RefSeq" id="WP_277899001.1">
    <property type="nucleotide sequence ID" value="NZ_JAPMUA010000002.1"/>
</dbReference>
<feature type="chain" id="PRO_5046390381" description="Lipocalin-like domain-containing protein" evidence="1">
    <location>
        <begin position="19"/>
        <end position="128"/>
    </location>
</feature>
<name>A0ABT6FRJ4_9FLAO</name>
<keyword evidence="3" id="KW-1185">Reference proteome</keyword>